<reference evidence="1 2" key="1">
    <citation type="submission" date="2023-07" db="EMBL/GenBank/DDBJ databases">
        <title>Sorghum-associated microbial communities from plants grown in Nebraska, USA.</title>
        <authorList>
            <person name="Schachtman D."/>
        </authorList>
    </citation>
    <scope>NUCLEOTIDE SEQUENCE [LARGE SCALE GENOMIC DNA]</scope>
    <source>
        <strain evidence="1 2">CC258</strain>
    </source>
</reference>
<dbReference type="EMBL" id="JAVDSB010000006">
    <property type="protein sequence ID" value="MDR6552439.1"/>
    <property type="molecule type" value="Genomic_DNA"/>
</dbReference>
<dbReference type="RefSeq" id="WP_310499967.1">
    <property type="nucleotide sequence ID" value="NZ_JAVDSB010000006.1"/>
</dbReference>
<proteinExistence type="predicted"/>
<sequence>MSKIAVMDSHLASHLEILTGPKIREIIEIVYHISLDDISANGEGSILALYPLEIMEPIRQSFGIDPASTDHDAEIMSMTKVEAMDRYLLSYGPTIIGEEIRSLINDIFGVNLAGIATLDNARLSIFSKGQWIVQDPADLISLSTGKGDIDVTISATDYYKNTIGIDQFPTELHDFLLTLGFSYHLEMQNYHYSNPAGQSIPEAFKGQLIGKLVTVIKDYY</sequence>
<dbReference type="Proteomes" id="UP001267290">
    <property type="component" value="Unassembled WGS sequence"/>
</dbReference>
<evidence type="ECO:0000313" key="2">
    <source>
        <dbReference type="Proteomes" id="UP001267290"/>
    </source>
</evidence>
<name>A0ABU1NYR6_9BACL</name>
<protein>
    <submittedName>
        <fullName evidence="1">Uncharacterized protein</fullName>
    </submittedName>
</protein>
<accession>A0ABU1NYR6</accession>
<gene>
    <name evidence="1" type="ORF">J2736_003645</name>
</gene>
<evidence type="ECO:0000313" key="1">
    <source>
        <dbReference type="EMBL" id="MDR6552439.1"/>
    </source>
</evidence>
<organism evidence="1 2">
    <name type="scientific">Paenibacillus qinlingensis</name>
    <dbReference type="NCBI Taxonomy" id="1837343"/>
    <lineage>
        <taxon>Bacteria</taxon>
        <taxon>Bacillati</taxon>
        <taxon>Bacillota</taxon>
        <taxon>Bacilli</taxon>
        <taxon>Bacillales</taxon>
        <taxon>Paenibacillaceae</taxon>
        <taxon>Paenibacillus</taxon>
    </lineage>
</organism>
<comment type="caution">
    <text evidence="1">The sequence shown here is derived from an EMBL/GenBank/DDBJ whole genome shotgun (WGS) entry which is preliminary data.</text>
</comment>
<keyword evidence="2" id="KW-1185">Reference proteome</keyword>